<dbReference type="OrthoDB" id="10520305at2759"/>
<evidence type="ECO:0000313" key="2">
    <source>
        <dbReference type="Proteomes" id="UP000270094"/>
    </source>
</evidence>
<protein>
    <submittedName>
        <fullName evidence="1">Uncharacterized protein</fullName>
    </submittedName>
</protein>
<organism evidence="1 2">
    <name type="scientific">Strongylus vulgaris</name>
    <name type="common">Blood worm</name>
    <dbReference type="NCBI Taxonomy" id="40348"/>
    <lineage>
        <taxon>Eukaryota</taxon>
        <taxon>Metazoa</taxon>
        <taxon>Ecdysozoa</taxon>
        <taxon>Nematoda</taxon>
        <taxon>Chromadorea</taxon>
        <taxon>Rhabditida</taxon>
        <taxon>Rhabditina</taxon>
        <taxon>Rhabditomorpha</taxon>
        <taxon>Strongyloidea</taxon>
        <taxon>Strongylidae</taxon>
        <taxon>Strongylus</taxon>
    </lineage>
</organism>
<evidence type="ECO:0000313" key="1">
    <source>
        <dbReference type="EMBL" id="VDM66256.1"/>
    </source>
</evidence>
<accession>A0A3P7I9W2</accession>
<name>A0A3P7I9W2_STRVU</name>
<feature type="non-terminal residue" evidence="1">
    <location>
        <position position="155"/>
    </location>
</feature>
<dbReference type="Proteomes" id="UP000270094">
    <property type="component" value="Unassembled WGS sequence"/>
</dbReference>
<proteinExistence type="predicted"/>
<dbReference type="EMBL" id="UYYB01002411">
    <property type="protein sequence ID" value="VDM66256.1"/>
    <property type="molecule type" value="Genomic_DNA"/>
</dbReference>
<reference evidence="1 2" key="1">
    <citation type="submission" date="2018-11" db="EMBL/GenBank/DDBJ databases">
        <authorList>
            <consortium name="Pathogen Informatics"/>
        </authorList>
    </citation>
    <scope>NUCLEOTIDE SEQUENCE [LARGE SCALE GENOMIC DNA]</scope>
</reference>
<sequence>MLSECIDQIDSASAYAVTECYLLIARHLLGKSFCEELLELARLNTPVALHLSTALLRAEQMDLLGNGWAYTIFSVAVFGPIPKKESRVVNAAYEMISTEISNQLGDIHRPFEVVQRTRLNGVLAAVKLSRKDPRFASHLVDIIITETNCMNLSSS</sequence>
<gene>
    <name evidence="1" type="ORF">SVUK_LOCUS1254</name>
</gene>
<keyword evidence="2" id="KW-1185">Reference proteome</keyword>
<dbReference type="AlphaFoldDB" id="A0A3P7I9W2"/>